<protein>
    <submittedName>
        <fullName evidence="1">AlpA family transcriptional regulator</fullName>
    </submittedName>
</protein>
<dbReference type="InterPro" id="IPR009061">
    <property type="entry name" value="DNA-bd_dom_put_sf"/>
</dbReference>
<dbReference type="InterPro" id="IPR010260">
    <property type="entry name" value="AlpA"/>
</dbReference>
<proteinExistence type="predicted"/>
<dbReference type="AlphaFoldDB" id="A0A4Y9SPQ7"/>
<comment type="caution">
    <text evidence="1">The sequence shown here is derived from an EMBL/GenBank/DDBJ whole genome shotgun (WGS) entry which is preliminary data.</text>
</comment>
<dbReference type="Proteomes" id="UP000297729">
    <property type="component" value="Unassembled WGS sequence"/>
</dbReference>
<dbReference type="EMBL" id="SPVG01000051">
    <property type="protein sequence ID" value="TFW28538.1"/>
    <property type="molecule type" value="Genomic_DNA"/>
</dbReference>
<dbReference type="Gene3D" id="1.10.238.160">
    <property type="match status" value="1"/>
</dbReference>
<evidence type="ECO:0000313" key="2">
    <source>
        <dbReference type="Proteomes" id="UP000297729"/>
    </source>
</evidence>
<sequence length="79" mass="9526">MRTYDSLPETIRLIRLKEVLRICGMSRSTLYNNIKERQFPEPIRISARSVAWLQSEVQEWVELKVKLRTVKRRQSPQLR</sequence>
<dbReference type="OrthoDB" id="8779547at2"/>
<dbReference type="PANTHER" id="PTHR36154">
    <property type="entry name" value="DNA-BINDING TRANSCRIPTIONAL ACTIVATOR ALPA"/>
    <property type="match status" value="1"/>
</dbReference>
<accession>A0A4Y9SPQ7</accession>
<dbReference type="PANTHER" id="PTHR36154:SF1">
    <property type="entry name" value="DNA-BINDING TRANSCRIPTIONAL ACTIVATOR ALPA"/>
    <property type="match status" value="1"/>
</dbReference>
<dbReference type="SUPFAM" id="SSF46955">
    <property type="entry name" value="Putative DNA-binding domain"/>
    <property type="match status" value="1"/>
</dbReference>
<keyword evidence="2" id="KW-1185">Reference proteome</keyword>
<dbReference type="InterPro" id="IPR052931">
    <property type="entry name" value="Prophage_regulatory_activator"/>
</dbReference>
<name>A0A4Y9SPQ7_9BURK</name>
<gene>
    <name evidence="1" type="ORF">E4L98_05505</name>
</gene>
<dbReference type="RefSeq" id="WP_135200567.1">
    <property type="nucleotide sequence ID" value="NZ_SPVG01000051.1"/>
</dbReference>
<organism evidence="1 2">
    <name type="scientific">Duganella callida</name>
    <dbReference type="NCBI Taxonomy" id="2561932"/>
    <lineage>
        <taxon>Bacteria</taxon>
        <taxon>Pseudomonadati</taxon>
        <taxon>Pseudomonadota</taxon>
        <taxon>Betaproteobacteria</taxon>
        <taxon>Burkholderiales</taxon>
        <taxon>Oxalobacteraceae</taxon>
        <taxon>Telluria group</taxon>
        <taxon>Duganella</taxon>
    </lineage>
</organism>
<reference evidence="1 2" key="1">
    <citation type="submission" date="2019-03" db="EMBL/GenBank/DDBJ databases">
        <title>Draft Genome Sequence of Duganella callidus sp. nov., a Novel Duganella Species Isolated from Cultivated Soil.</title>
        <authorList>
            <person name="Raths R."/>
            <person name="Peta V."/>
            <person name="Bucking H."/>
        </authorList>
    </citation>
    <scope>NUCLEOTIDE SEQUENCE [LARGE SCALE GENOMIC DNA]</scope>
    <source>
        <strain evidence="1 2">DN04</strain>
    </source>
</reference>
<evidence type="ECO:0000313" key="1">
    <source>
        <dbReference type="EMBL" id="TFW28538.1"/>
    </source>
</evidence>
<dbReference type="Pfam" id="PF05930">
    <property type="entry name" value="Phage_AlpA"/>
    <property type="match status" value="1"/>
</dbReference>